<feature type="transmembrane region" description="Helical" evidence="1">
    <location>
        <begin position="12"/>
        <end position="34"/>
    </location>
</feature>
<accession>A0A914PXK9</accession>
<evidence type="ECO:0000256" key="1">
    <source>
        <dbReference type="SAM" id="Phobius"/>
    </source>
</evidence>
<keyword evidence="1" id="KW-1133">Transmembrane helix</keyword>
<evidence type="ECO:0000313" key="3">
    <source>
        <dbReference type="WBParaSite" id="PDA_v2.g19590.t1"/>
    </source>
</evidence>
<organism evidence="2 3">
    <name type="scientific">Panagrolaimus davidi</name>
    <dbReference type="NCBI Taxonomy" id="227884"/>
    <lineage>
        <taxon>Eukaryota</taxon>
        <taxon>Metazoa</taxon>
        <taxon>Ecdysozoa</taxon>
        <taxon>Nematoda</taxon>
        <taxon>Chromadorea</taxon>
        <taxon>Rhabditida</taxon>
        <taxon>Tylenchina</taxon>
        <taxon>Panagrolaimomorpha</taxon>
        <taxon>Panagrolaimoidea</taxon>
        <taxon>Panagrolaimidae</taxon>
        <taxon>Panagrolaimus</taxon>
    </lineage>
</organism>
<reference evidence="3" key="1">
    <citation type="submission" date="2022-11" db="UniProtKB">
        <authorList>
            <consortium name="WormBaseParasite"/>
        </authorList>
    </citation>
    <scope>IDENTIFICATION</scope>
</reference>
<dbReference type="AlphaFoldDB" id="A0A914PXK9"/>
<keyword evidence="1" id="KW-0472">Membrane</keyword>
<proteinExistence type="predicted"/>
<dbReference type="WBParaSite" id="PDA_v2.g19590.t1">
    <property type="protein sequence ID" value="PDA_v2.g19590.t1"/>
    <property type="gene ID" value="PDA_v2.g19590"/>
</dbReference>
<keyword evidence="1" id="KW-0812">Transmembrane</keyword>
<sequence length="73" mass="8082">MVVTKANFPGAGAVLSLILSVIPIANPLTTIIIISRYRKTCISFFKTRLLSNQVVSLSYLHPDAAHNHRQIHL</sequence>
<protein>
    <submittedName>
        <fullName evidence="3">Uncharacterized protein</fullName>
    </submittedName>
</protein>
<evidence type="ECO:0000313" key="2">
    <source>
        <dbReference type="Proteomes" id="UP000887578"/>
    </source>
</evidence>
<dbReference type="Proteomes" id="UP000887578">
    <property type="component" value="Unplaced"/>
</dbReference>
<keyword evidence="2" id="KW-1185">Reference proteome</keyword>
<name>A0A914PXK9_9BILA</name>